<protein>
    <submittedName>
        <fullName evidence="1">Uncharacterized protein</fullName>
    </submittedName>
</protein>
<proteinExistence type="predicted"/>
<reference evidence="1 2" key="1">
    <citation type="submission" date="2024-05" db="EMBL/GenBank/DDBJ databases">
        <title>Culex pipiens pipiens assembly and annotation.</title>
        <authorList>
            <person name="Alout H."/>
            <person name="Durand T."/>
        </authorList>
    </citation>
    <scope>NUCLEOTIDE SEQUENCE [LARGE SCALE GENOMIC DNA]</scope>
    <source>
        <strain evidence="1">HA-2024</strain>
        <tissue evidence="1">Whole body</tissue>
    </source>
</reference>
<keyword evidence="2" id="KW-1185">Reference proteome</keyword>
<dbReference type="EMBL" id="JBEHCU010005732">
    <property type="protein sequence ID" value="KAL1398880.1"/>
    <property type="molecule type" value="Genomic_DNA"/>
</dbReference>
<comment type="caution">
    <text evidence="1">The sequence shown here is derived from an EMBL/GenBank/DDBJ whole genome shotgun (WGS) entry which is preliminary data.</text>
</comment>
<organism evidence="1 2">
    <name type="scientific">Culex pipiens pipiens</name>
    <name type="common">Northern house mosquito</name>
    <dbReference type="NCBI Taxonomy" id="38569"/>
    <lineage>
        <taxon>Eukaryota</taxon>
        <taxon>Metazoa</taxon>
        <taxon>Ecdysozoa</taxon>
        <taxon>Arthropoda</taxon>
        <taxon>Hexapoda</taxon>
        <taxon>Insecta</taxon>
        <taxon>Pterygota</taxon>
        <taxon>Neoptera</taxon>
        <taxon>Endopterygota</taxon>
        <taxon>Diptera</taxon>
        <taxon>Nematocera</taxon>
        <taxon>Culicoidea</taxon>
        <taxon>Culicidae</taxon>
        <taxon>Culicinae</taxon>
        <taxon>Culicini</taxon>
        <taxon>Culex</taxon>
        <taxon>Culex</taxon>
    </lineage>
</organism>
<accession>A0ABD1DGU9</accession>
<evidence type="ECO:0000313" key="2">
    <source>
        <dbReference type="Proteomes" id="UP001562425"/>
    </source>
</evidence>
<dbReference type="AlphaFoldDB" id="A0ABD1DGU9"/>
<evidence type="ECO:0000313" key="1">
    <source>
        <dbReference type="EMBL" id="KAL1398880.1"/>
    </source>
</evidence>
<gene>
    <name evidence="1" type="ORF">pipiens_008610</name>
</gene>
<dbReference type="Proteomes" id="UP001562425">
    <property type="component" value="Unassembled WGS sequence"/>
</dbReference>
<name>A0ABD1DGU9_CULPP</name>
<sequence length="72" mass="7905">MVTVSKKRPGLGCDNQSRVISDAVVDRKLFPAEVTVYKSSVTLKSGAIKVAVPWRHILEANWTLTVKEIGPL</sequence>